<comment type="caution">
    <text evidence="8">The sequence shown here is derived from an EMBL/GenBank/DDBJ whole genome shotgun (WGS) entry which is preliminary data.</text>
</comment>
<dbReference type="InterPro" id="IPR001781">
    <property type="entry name" value="Znf_LIM"/>
</dbReference>
<dbReference type="Gene3D" id="2.10.110.10">
    <property type="entry name" value="Cysteine Rich Protein"/>
    <property type="match status" value="2"/>
</dbReference>
<dbReference type="PROSITE" id="PS50023">
    <property type="entry name" value="LIM_DOMAIN_2"/>
    <property type="match status" value="1"/>
</dbReference>
<dbReference type="GO" id="GO:0046872">
    <property type="term" value="F:metal ion binding"/>
    <property type="evidence" value="ECO:0007669"/>
    <property type="project" value="UniProtKB-KW"/>
</dbReference>
<feature type="region of interest" description="Disordered" evidence="6">
    <location>
        <begin position="149"/>
        <end position="169"/>
    </location>
</feature>
<feature type="domain" description="LIM zinc-binding" evidence="7">
    <location>
        <begin position="31"/>
        <end position="90"/>
    </location>
</feature>
<sequence length="169" mass="19383">MAEKTDHNFFVNEVPAKGTLRQVKIPPGYVQYCNLCKGKIFGLQAVLDNGKFYHQCCMICNNCTQPVNTEYRTVGNARYCSFCYSDMYLPLCAKCDLPVKFEEGVLIYGCLHHTFCIQCEICKDTIHTSFHNINDMYFCLECYENRENGKADDDDSPDPENFRNTAQSS</sequence>
<evidence type="ECO:0000256" key="5">
    <source>
        <dbReference type="PROSITE-ProRule" id="PRU00125"/>
    </source>
</evidence>
<dbReference type="SUPFAM" id="SSF57716">
    <property type="entry name" value="Glucocorticoid receptor-like (DNA-binding domain)"/>
    <property type="match status" value="1"/>
</dbReference>
<evidence type="ECO:0000256" key="2">
    <source>
        <dbReference type="ARBA" id="ARBA00022737"/>
    </source>
</evidence>
<dbReference type="PANTHER" id="PTHR24205">
    <property type="entry name" value="FOUR AND A HALF LIM DOMAINS PROTEIN"/>
    <property type="match status" value="1"/>
</dbReference>
<name>A0A0V0TCX5_9BILA</name>
<evidence type="ECO:0000313" key="8">
    <source>
        <dbReference type="EMBL" id="KRX36863.1"/>
    </source>
</evidence>
<dbReference type="EMBL" id="JYDJ01000339">
    <property type="protein sequence ID" value="KRX36863.1"/>
    <property type="molecule type" value="Genomic_DNA"/>
</dbReference>
<keyword evidence="9" id="KW-1185">Reference proteome</keyword>
<organism evidence="8 9">
    <name type="scientific">Trichinella murrelli</name>
    <dbReference type="NCBI Taxonomy" id="144512"/>
    <lineage>
        <taxon>Eukaryota</taxon>
        <taxon>Metazoa</taxon>
        <taxon>Ecdysozoa</taxon>
        <taxon>Nematoda</taxon>
        <taxon>Enoplea</taxon>
        <taxon>Dorylaimia</taxon>
        <taxon>Trichinellida</taxon>
        <taxon>Trichinellidae</taxon>
        <taxon>Trichinella</taxon>
    </lineage>
</organism>
<dbReference type="PROSITE" id="PS00478">
    <property type="entry name" value="LIM_DOMAIN_1"/>
    <property type="match status" value="2"/>
</dbReference>
<evidence type="ECO:0000313" key="9">
    <source>
        <dbReference type="Proteomes" id="UP000055048"/>
    </source>
</evidence>
<keyword evidence="4 5" id="KW-0440">LIM domain</keyword>
<dbReference type="Pfam" id="PF00412">
    <property type="entry name" value="LIM"/>
    <property type="match status" value="1"/>
</dbReference>
<reference evidence="8 9" key="1">
    <citation type="submission" date="2015-01" db="EMBL/GenBank/DDBJ databases">
        <title>Evolution of Trichinella species and genotypes.</title>
        <authorList>
            <person name="Korhonen P.K."/>
            <person name="Edoardo P."/>
            <person name="Giuseppe L.R."/>
            <person name="Gasser R.B."/>
        </authorList>
    </citation>
    <scope>NUCLEOTIDE SEQUENCE [LARGE SCALE GENOMIC DNA]</scope>
    <source>
        <strain evidence="8">ISS417</strain>
    </source>
</reference>
<evidence type="ECO:0000256" key="4">
    <source>
        <dbReference type="ARBA" id="ARBA00023038"/>
    </source>
</evidence>
<keyword evidence="1 5" id="KW-0479">Metal-binding</keyword>
<dbReference type="PANTHER" id="PTHR24205:SF16">
    <property type="entry name" value="GH01042P-RELATED"/>
    <property type="match status" value="1"/>
</dbReference>
<evidence type="ECO:0000256" key="3">
    <source>
        <dbReference type="ARBA" id="ARBA00022833"/>
    </source>
</evidence>
<dbReference type="AlphaFoldDB" id="A0A0V0TCX5"/>
<evidence type="ECO:0000256" key="1">
    <source>
        <dbReference type="ARBA" id="ARBA00022723"/>
    </source>
</evidence>
<dbReference type="STRING" id="144512.A0A0V0TCX5"/>
<keyword evidence="2" id="KW-0677">Repeat</keyword>
<protein>
    <submittedName>
        <fullName evidence="8">Four and a half LIM domains protein 1</fullName>
    </submittedName>
</protein>
<keyword evidence="3 5" id="KW-0862">Zinc</keyword>
<dbReference type="OrthoDB" id="8062037at2759"/>
<accession>A0A0V0TCX5</accession>
<gene>
    <name evidence="8" type="primary">FHL1</name>
    <name evidence="8" type="ORF">T05_4016</name>
</gene>
<evidence type="ECO:0000256" key="6">
    <source>
        <dbReference type="SAM" id="MobiDB-lite"/>
    </source>
</evidence>
<dbReference type="Proteomes" id="UP000055048">
    <property type="component" value="Unassembled WGS sequence"/>
</dbReference>
<proteinExistence type="predicted"/>
<evidence type="ECO:0000259" key="7">
    <source>
        <dbReference type="PROSITE" id="PS50023"/>
    </source>
</evidence>